<reference evidence="11 12" key="1">
    <citation type="submission" date="2015-02" db="EMBL/GenBank/DDBJ databases">
        <title>Improved understanding of the partial-nitritation anammox process through 23 genomes representing the majority of the microbial community.</title>
        <authorList>
            <person name="Speth D.R."/>
            <person name="In T Zandt M."/>
            <person name="Guerrero Cruz S."/>
            <person name="Jetten M.S."/>
            <person name="Dutilh B.E."/>
        </authorList>
    </citation>
    <scope>NUCLEOTIDE SEQUENCE [LARGE SCALE GENOMIC DNA]</scope>
    <source>
        <strain evidence="11">OLB20</strain>
    </source>
</reference>
<accession>A0A136M0I3</accession>
<evidence type="ECO:0000256" key="1">
    <source>
        <dbReference type="ARBA" id="ARBA00001946"/>
    </source>
</evidence>
<dbReference type="GO" id="GO:0006400">
    <property type="term" value="P:tRNA modification"/>
    <property type="evidence" value="ECO:0007669"/>
    <property type="project" value="TreeGrafter"/>
</dbReference>
<feature type="binding site" evidence="10">
    <location>
        <begin position="15"/>
        <end position="20"/>
    </location>
    <ligand>
        <name>substrate</name>
    </ligand>
</feature>
<feature type="binding site" evidence="10">
    <location>
        <begin position="13"/>
        <end position="20"/>
    </location>
    <ligand>
        <name>ATP</name>
        <dbReference type="ChEBI" id="CHEBI:30616"/>
    </ligand>
</feature>
<dbReference type="Gene3D" id="3.40.50.300">
    <property type="entry name" value="P-loop containing nucleotide triphosphate hydrolases"/>
    <property type="match status" value="1"/>
</dbReference>
<dbReference type="PANTHER" id="PTHR11088">
    <property type="entry name" value="TRNA DIMETHYLALLYLTRANSFERASE"/>
    <property type="match status" value="1"/>
</dbReference>
<evidence type="ECO:0000256" key="4">
    <source>
        <dbReference type="ARBA" id="ARBA00022679"/>
    </source>
</evidence>
<dbReference type="Pfam" id="PF01715">
    <property type="entry name" value="IPPT"/>
    <property type="match status" value="1"/>
</dbReference>
<dbReference type="PANTHER" id="PTHR11088:SF60">
    <property type="entry name" value="TRNA DIMETHYLALLYLTRANSFERASE"/>
    <property type="match status" value="1"/>
</dbReference>
<evidence type="ECO:0000313" key="11">
    <source>
        <dbReference type="EMBL" id="KXK27420.1"/>
    </source>
</evidence>
<dbReference type="EMBL" id="JYNZ01000002">
    <property type="protein sequence ID" value="KXK27420.1"/>
    <property type="molecule type" value="Genomic_DNA"/>
</dbReference>
<feature type="site" description="Interaction with substrate tRNA" evidence="10">
    <location>
        <position position="121"/>
    </location>
</feature>
<keyword evidence="7 10" id="KW-0067">ATP-binding</keyword>
<name>A0A136M0I3_9BACT</name>
<dbReference type="InterPro" id="IPR018022">
    <property type="entry name" value="IPT"/>
</dbReference>
<evidence type="ECO:0000256" key="7">
    <source>
        <dbReference type="ARBA" id="ARBA00022840"/>
    </source>
</evidence>
<dbReference type="InterPro" id="IPR039657">
    <property type="entry name" value="Dimethylallyltransferase"/>
</dbReference>
<evidence type="ECO:0000256" key="3">
    <source>
        <dbReference type="ARBA" id="ARBA00005842"/>
    </source>
</evidence>
<gene>
    <name evidence="10 11" type="primary">miaA</name>
    <name evidence="11" type="ORF">TR69_WS6001000296</name>
</gene>
<comment type="similarity">
    <text evidence="3 10">Belongs to the IPP transferase family.</text>
</comment>
<sequence length="319" mass="35599">MAAQLPKLIIVAGPTASGKTSFALALAQHLNAELINADSRQVVSGLDIGTNKESLTATGKTLDSDGRILRQFTVDDSQTRGWLYNIVSPDQKYDLQQFITDAESVIGSVAAEHNLIVCGGTGLYIDALVKGYRLADAVPDTGLRKRLSGLNVSELQNELKTVDPQALAASNDSDRVNPVRLIRLIEKAGKTELPPAAKYQTVLLYPDYNRDDLFRTIETRAEKMFEQGFVSEVERLVSEGYADSPYLQGIGYRQVMSYLAGDLSYDEMREQTAVAHRQYATRQITWFESAGRGYKLRRVQFTMAPERYLISELKQWFDE</sequence>
<evidence type="ECO:0000256" key="9">
    <source>
        <dbReference type="ARBA" id="ARBA00049563"/>
    </source>
</evidence>
<dbReference type="EC" id="2.5.1.75" evidence="10"/>
<comment type="caution">
    <text evidence="10">Lacks conserved residue(s) required for the propagation of feature annotation.</text>
</comment>
<dbReference type="SUPFAM" id="SSF52540">
    <property type="entry name" value="P-loop containing nucleoside triphosphate hydrolases"/>
    <property type="match status" value="1"/>
</dbReference>
<organism evidence="11 12">
    <name type="scientific">candidate division WS6 bacterium OLB20</name>
    <dbReference type="NCBI Taxonomy" id="1617426"/>
    <lineage>
        <taxon>Bacteria</taxon>
        <taxon>Candidatus Dojkabacteria</taxon>
    </lineage>
</organism>
<evidence type="ECO:0000256" key="2">
    <source>
        <dbReference type="ARBA" id="ARBA00003213"/>
    </source>
</evidence>
<evidence type="ECO:0000313" key="12">
    <source>
        <dbReference type="Proteomes" id="UP000070457"/>
    </source>
</evidence>
<feature type="site" description="Interaction with substrate tRNA" evidence="10">
    <location>
        <position position="144"/>
    </location>
</feature>
<evidence type="ECO:0000256" key="6">
    <source>
        <dbReference type="ARBA" id="ARBA00022741"/>
    </source>
</evidence>
<dbReference type="HAMAP" id="MF_00185">
    <property type="entry name" value="IPP_trans"/>
    <property type="match status" value="1"/>
</dbReference>
<comment type="cofactor">
    <cofactor evidence="1 10">
        <name>Mg(2+)</name>
        <dbReference type="ChEBI" id="CHEBI:18420"/>
    </cofactor>
</comment>
<keyword evidence="4 10" id="KW-0808">Transferase</keyword>
<dbReference type="STRING" id="1617426.TR69_WS6001000296"/>
<dbReference type="Proteomes" id="UP000070457">
    <property type="component" value="Unassembled WGS sequence"/>
</dbReference>
<dbReference type="PATRIC" id="fig|1617426.3.peg.291"/>
<evidence type="ECO:0000256" key="8">
    <source>
        <dbReference type="ARBA" id="ARBA00022842"/>
    </source>
</evidence>
<dbReference type="GO" id="GO:0005524">
    <property type="term" value="F:ATP binding"/>
    <property type="evidence" value="ECO:0007669"/>
    <property type="project" value="UniProtKB-UniRule"/>
</dbReference>
<dbReference type="GO" id="GO:0052381">
    <property type="term" value="F:tRNA dimethylallyltransferase activity"/>
    <property type="evidence" value="ECO:0007669"/>
    <property type="project" value="UniProtKB-UniRule"/>
</dbReference>
<proteinExistence type="inferred from homology"/>
<dbReference type="AlphaFoldDB" id="A0A136M0I3"/>
<comment type="caution">
    <text evidence="11">The sequence shown here is derived from an EMBL/GenBank/DDBJ whole genome shotgun (WGS) entry which is preliminary data.</text>
</comment>
<protein>
    <recommendedName>
        <fullName evidence="10">tRNA dimethylallyltransferase</fullName>
        <ecNumber evidence="10">2.5.1.75</ecNumber>
    </recommendedName>
    <alternativeName>
        <fullName evidence="10">Dimethylallyl diphosphate:tRNA dimethylallyltransferase</fullName>
        <shortName evidence="10">DMAPP:tRNA dimethylallyltransferase</shortName>
        <shortName evidence="10">DMATase</shortName>
    </alternativeName>
    <alternativeName>
        <fullName evidence="10">Isopentenyl-diphosphate:tRNA isopentenyltransferase</fullName>
        <shortName evidence="10">IPP transferase</shortName>
        <shortName evidence="10">IPPT</shortName>
        <shortName evidence="10">IPTase</shortName>
    </alternativeName>
</protein>
<comment type="function">
    <text evidence="2 10">Catalyzes the transfer of a dimethylallyl group onto the adenine at position 37 in tRNAs that read codons beginning with uridine, leading to the formation of N6-(dimethylallyl)adenosine (i(6)A).</text>
</comment>
<keyword evidence="8 10" id="KW-0460">Magnesium</keyword>
<keyword evidence="5 10" id="KW-0819">tRNA processing</keyword>
<evidence type="ECO:0000256" key="10">
    <source>
        <dbReference type="HAMAP-Rule" id="MF_00185"/>
    </source>
</evidence>
<keyword evidence="6 10" id="KW-0547">Nucleotide-binding</keyword>
<dbReference type="Gene3D" id="1.10.287.890">
    <property type="entry name" value="Crystal structure of tRNA isopentenylpyrophosphate transferase (bh2366) domain"/>
    <property type="match status" value="1"/>
</dbReference>
<dbReference type="InterPro" id="IPR027417">
    <property type="entry name" value="P-loop_NTPase"/>
</dbReference>
<feature type="region of interest" description="Interaction with substrate tRNA" evidence="10">
    <location>
        <begin position="38"/>
        <end position="41"/>
    </location>
</feature>
<evidence type="ECO:0000256" key="5">
    <source>
        <dbReference type="ARBA" id="ARBA00022694"/>
    </source>
</evidence>
<comment type="subunit">
    <text evidence="10">Monomer.</text>
</comment>
<comment type="catalytic activity">
    <reaction evidence="9 10">
        <text>adenosine(37) in tRNA + dimethylallyl diphosphate = N(6)-dimethylallyladenosine(37) in tRNA + diphosphate</text>
        <dbReference type="Rhea" id="RHEA:26482"/>
        <dbReference type="Rhea" id="RHEA-COMP:10162"/>
        <dbReference type="Rhea" id="RHEA-COMP:10375"/>
        <dbReference type="ChEBI" id="CHEBI:33019"/>
        <dbReference type="ChEBI" id="CHEBI:57623"/>
        <dbReference type="ChEBI" id="CHEBI:74411"/>
        <dbReference type="ChEBI" id="CHEBI:74415"/>
        <dbReference type="EC" id="2.5.1.75"/>
    </reaction>
</comment>